<dbReference type="EMBL" id="ML996565">
    <property type="protein sequence ID" value="KAF2763356.1"/>
    <property type="molecule type" value="Genomic_DNA"/>
</dbReference>
<dbReference type="Gene3D" id="2.60.40.420">
    <property type="entry name" value="Cupredoxins - blue copper proteins"/>
    <property type="match status" value="1"/>
</dbReference>
<dbReference type="CDD" id="cd00920">
    <property type="entry name" value="Cupredoxin"/>
    <property type="match status" value="1"/>
</dbReference>
<proteinExistence type="predicted"/>
<dbReference type="SUPFAM" id="SSF49503">
    <property type="entry name" value="Cupredoxins"/>
    <property type="match status" value="1"/>
</dbReference>
<dbReference type="AlphaFoldDB" id="A0A6A6WMJ9"/>
<protein>
    <recommendedName>
        <fullName evidence="3">Cupredoxin</fullName>
    </recommendedName>
</protein>
<accession>A0A6A6WMJ9</accession>
<gene>
    <name evidence="1" type="ORF">EJ05DRAFT_472263</name>
</gene>
<keyword evidence="2" id="KW-1185">Reference proteome</keyword>
<dbReference type="Proteomes" id="UP000799437">
    <property type="component" value="Unassembled WGS sequence"/>
</dbReference>
<dbReference type="OrthoDB" id="2331100at2759"/>
<evidence type="ECO:0000313" key="1">
    <source>
        <dbReference type="EMBL" id="KAF2763356.1"/>
    </source>
</evidence>
<evidence type="ECO:0008006" key="3">
    <source>
        <dbReference type="Google" id="ProtNLM"/>
    </source>
</evidence>
<reference evidence="1" key="1">
    <citation type="journal article" date="2020" name="Stud. Mycol.">
        <title>101 Dothideomycetes genomes: a test case for predicting lifestyles and emergence of pathogens.</title>
        <authorList>
            <person name="Haridas S."/>
            <person name="Albert R."/>
            <person name="Binder M."/>
            <person name="Bloem J."/>
            <person name="Labutti K."/>
            <person name="Salamov A."/>
            <person name="Andreopoulos B."/>
            <person name="Baker S."/>
            <person name="Barry K."/>
            <person name="Bills G."/>
            <person name="Bluhm B."/>
            <person name="Cannon C."/>
            <person name="Castanera R."/>
            <person name="Culley D."/>
            <person name="Daum C."/>
            <person name="Ezra D."/>
            <person name="Gonzalez J."/>
            <person name="Henrissat B."/>
            <person name="Kuo A."/>
            <person name="Liang C."/>
            <person name="Lipzen A."/>
            <person name="Lutzoni F."/>
            <person name="Magnuson J."/>
            <person name="Mondo S."/>
            <person name="Nolan M."/>
            <person name="Ohm R."/>
            <person name="Pangilinan J."/>
            <person name="Park H.-J."/>
            <person name="Ramirez L."/>
            <person name="Alfaro M."/>
            <person name="Sun H."/>
            <person name="Tritt A."/>
            <person name="Yoshinaga Y."/>
            <person name="Zwiers L.-H."/>
            <person name="Turgeon B."/>
            <person name="Goodwin S."/>
            <person name="Spatafora J."/>
            <person name="Crous P."/>
            <person name="Grigoriev I."/>
        </authorList>
    </citation>
    <scope>NUCLEOTIDE SEQUENCE</scope>
    <source>
        <strain evidence="1">CBS 121739</strain>
    </source>
</reference>
<dbReference type="InterPro" id="IPR052953">
    <property type="entry name" value="Ser-rich/MCO-related"/>
</dbReference>
<dbReference type="GeneID" id="54484201"/>
<dbReference type="PANTHER" id="PTHR34883:SF15">
    <property type="entry name" value="EXTRACELLULAR SERINE-RICH PROTEIN"/>
    <property type="match status" value="1"/>
</dbReference>
<dbReference type="RefSeq" id="XP_033605807.1">
    <property type="nucleotide sequence ID" value="XM_033743147.1"/>
</dbReference>
<organism evidence="1 2">
    <name type="scientific">Pseudovirgaria hyperparasitica</name>
    <dbReference type="NCBI Taxonomy" id="470096"/>
    <lineage>
        <taxon>Eukaryota</taxon>
        <taxon>Fungi</taxon>
        <taxon>Dikarya</taxon>
        <taxon>Ascomycota</taxon>
        <taxon>Pezizomycotina</taxon>
        <taxon>Dothideomycetes</taxon>
        <taxon>Dothideomycetes incertae sedis</taxon>
        <taxon>Acrospermales</taxon>
        <taxon>Acrospermaceae</taxon>
        <taxon>Pseudovirgaria</taxon>
    </lineage>
</organism>
<name>A0A6A6WMJ9_9PEZI</name>
<sequence>MKYAYAIAAAVPVVLAELHDVTVGDDRQLQFDPQVVTAAVGDQVRFTFYPDHDVAQGAFSSPCTPSDGGFYSGRLNFTDNTNLDAEATQQFTIDVTNTDPIWYYCTTAQHCQSGMVGGINIPYEPLLYALHHMIDRLIDQTVITPSTRTLRQLRQHQEMYDPRERW</sequence>
<evidence type="ECO:0000313" key="2">
    <source>
        <dbReference type="Proteomes" id="UP000799437"/>
    </source>
</evidence>
<dbReference type="PANTHER" id="PTHR34883">
    <property type="entry name" value="SERINE-RICH PROTEIN, PUTATIVE-RELATED-RELATED"/>
    <property type="match status" value="1"/>
</dbReference>
<dbReference type="InterPro" id="IPR008972">
    <property type="entry name" value="Cupredoxin"/>
</dbReference>